<protein>
    <submittedName>
        <fullName evidence="5">Doublecortin domain-containing protein 1</fullName>
    </submittedName>
</protein>
<feature type="domain" description="Doublecortin" evidence="4">
    <location>
        <begin position="177"/>
        <end position="216"/>
    </location>
</feature>
<dbReference type="Proteomes" id="UP000289886">
    <property type="component" value="Unassembled WGS sequence"/>
</dbReference>
<reference evidence="5 6" key="1">
    <citation type="submission" date="2019-01" db="EMBL/GenBank/DDBJ databases">
        <title>Draft Genome and Complete Hox-Cluster Characterization of the Sterlet Sturgeon (Acipenser ruthenus).</title>
        <authorList>
            <person name="Wei Q."/>
        </authorList>
    </citation>
    <scope>NUCLEOTIDE SEQUENCE [LARGE SCALE GENOMIC DNA]</scope>
    <source>
        <strain evidence="5">WHYD16114868_AA</strain>
        <tissue evidence="5">Blood</tissue>
    </source>
</reference>
<feature type="domain" description="DCDC1 second doublecortin-like" evidence="3">
    <location>
        <begin position="55"/>
        <end position="99"/>
    </location>
</feature>
<proteinExistence type="predicted"/>
<evidence type="ECO:0000259" key="3">
    <source>
        <dbReference type="Pfam" id="PF24478"/>
    </source>
</evidence>
<keyword evidence="6" id="KW-1185">Reference proteome</keyword>
<dbReference type="AlphaFoldDB" id="A0A444U0Z7"/>
<dbReference type="Pfam" id="PF24478">
    <property type="entry name" value="DCX2_DCDC1"/>
    <property type="match status" value="1"/>
</dbReference>
<dbReference type="InterPro" id="IPR043188">
    <property type="entry name" value="DCDC1"/>
</dbReference>
<evidence type="ECO:0000313" key="6">
    <source>
        <dbReference type="Proteomes" id="UP000289886"/>
    </source>
</evidence>
<dbReference type="PANTHER" id="PTHR46302">
    <property type="entry name" value="DOUBLECORTIN DOMAIN-CONTAINING PROTEIN 1"/>
    <property type="match status" value="1"/>
</dbReference>
<dbReference type="Pfam" id="PF25510">
    <property type="entry name" value="Ubiquitin_DCDC1"/>
    <property type="match status" value="1"/>
</dbReference>
<dbReference type="InterPro" id="IPR057424">
    <property type="entry name" value="Ubiquitin_DCDC1"/>
</dbReference>
<dbReference type="PANTHER" id="PTHR46302:SF3">
    <property type="entry name" value="DOUBLECORTIN DOMAIN-CONTAINING PROTEIN 1"/>
    <property type="match status" value="1"/>
</dbReference>
<accession>A0A444U0Z7</accession>
<dbReference type="GO" id="GO:1902412">
    <property type="term" value="P:regulation of mitotic cytokinesis"/>
    <property type="evidence" value="ECO:0007669"/>
    <property type="project" value="InterPro"/>
</dbReference>
<name>A0A444U0Z7_ACIRT</name>
<keyword evidence="1" id="KW-0175">Coiled coil</keyword>
<organism evidence="5 6">
    <name type="scientific">Acipenser ruthenus</name>
    <name type="common">Sterlet sturgeon</name>
    <dbReference type="NCBI Taxonomy" id="7906"/>
    <lineage>
        <taxon>Eukaryota</taxon>
        <taxon>Metazoa</taxon>
        <taxon>Chordata</taxon>
        <taxon>Craniata</taxon>
        <taxon>Vertebrata</taxon>
        <taxon>Euteleostomi</taxon>
        <taxon>Actinopterygii</taxon>
        <taxon>Chondrostei</taxon>
        <taxon>Acipenseriformes</taxon>
        <taxon>Acipenseridae</taxon>
        <taxon>Acipenser</taxon>
    </lineage>
</organism>
<dbReference type="GO" id="GO:0030496">
    <property type="term" value="C:midbody"/>
    <property type="evidence" value="ECO:0007669"/>
    <property type="project" value="TreeGrafter"/>
</dbReference>
<dbReference type="EMBL" id="SCEB01215572">
    <property type="protein sequence ID" value="RXM28841.1"/>
    <property type="molecule type" value="Genomic_DNA"/>
</dbReference>
<evidence type="ECO:0000256" key="1">
    <source>
        <dbReference type="SAM" id="Coils"/>
    </source>
</evidence>
<sequence>MPDAISMETSRQLNFVRRERCIRKDHLSLSKEENWMVNGVALPADAKRGTTKPSLSLHVRKLSDNTTVRILVFQNGAGQDGCEVIAAVDQTEKLDYALDNNTEIVTKKEILSMTMEELYNNKEEVNQLIDELRPAIKKHKGQLSKLALQLQAEEDQCAGYVYQHIKQLSTRSRDPQGLQLKVYENGQDTEETVVYINRKLKGCGKDVKLMMDRAYSEFVLTYLEELNVREEVTQTEKHNHHGAWSSEHQETEDSGYNVSDTNQKQVPRPIDAQSMPPGALRESIQLTVALVRKLEDKHPKASAQK</sequence>
<dbReference type="GO" id="GO:0008017">
    <property type="term" value="F:microtubule binding"/>
    <property type="evidence" value="ECO:0007669"/>
    <property type="project" value="InterPro"/>
</dbReference>
<evidence type="ECO:0000256" key="2">
    <source>
        <dbReference type="SAM" id="MobiDB-lite"/>
    </source>
</evidence>
<evidence type="ECO:0000313" key="5">
    <source>
        <dbReference type="EMBL" id="RXM28841.1"/>
    </source>
</evidence>
<dbReference type="InterPro" id="IPR056415">
    <property type="entry name" value="DCX2_DCDC1"/>
</dbReference>
<gene>
    <name evidence="5" type="ORF">EOD39_0528</name>
</gene>
<feature type="region of interest" description="Disordered" evidence="2">
    <location>
        <begin position="233"/>
        <end position="278"/>
    </location>
</feature>
<feature type="compositionally biased region" description="Polar residues" evidence="2">
    <location>
        <begin position="254"/>
        <end position="265"/>
    </location>
</feature>
<feature type="coiled-coil region" evidence="1">
    <location>
        <begin position="108"/>
        <end position="156"/>
    </location>
</feature>
<comment type="caution">
    <text evidence="5">The sequence shown here is derived from an EMBL/GenBank/DDBJ whole genome shotgun (WGS) entry which is preliminary data.</text>
</comment>
<evidence type="ECO:0000259" key="4">
    <source>
        <dbReference type="Pfam" id="PF25510"/>
    </source>
</evidence>